<dbReference type="PRINTS" id="PR01245">
    <property type="entry name" value="RAD1REC1"/>
</dbReference>
<dbReference type="GO" id="GO:0006281">
    <property type="term" value="P:DNA repair"/>
    <property type="evidence" value="ECO:0007669"/>
    <property type="project" value="UniProtKB-KW"/>
</dbReference>
<evidence type="ECO:0000256" key="1">
    <source>
        <dbReference type="ARBA" id="ARBA00004123"/>
    </source>
</evidence>
<comment type="similarity">
    <text evidence="2">Belongs to the rad1 family.</text>
</comment>
<dbReference type="PANTHER" id="PTHR10870">
    <property type="entry name" value="CELL CYCLE CHECKPOINT PROTEIN RAD1"/>
    <property type="match status" value="1"/>
</dbReference>
<dbReference type="PANTHER" id="PTHR10870:SF0">
    <property type="entry name" value="CELL CYCLE CHECKPOINT PROTEIN RAD1"/>
    <property type="match status" value="1"/>
</dbReference>
<keyword evidence="4" id="KW-0234">DNA repair</keyword>
<keyword evidence="5" id="KW-0539">Nucleus</keyword>
<dbReference type="GO" id="GO:0000077">
    <property type="term" value="P:DNA damage checkpoint signaling"/>
    <property type="evidence" value="ECO:0007669"/>
    <property type="project" value="InterPro"/>
</dbReference>
<name>A0A7S3EE34_9RHOD</name>
<dbReference type="AlphaFoldDB" id="A0A7S3EE34"/>
<evidence type="ECO:0000256" key="4">
    <source>
        <dbReference type="ARBA" id="ARBA00023204"/>
    </source>
</evidence>
<gene>
    <name evidence="6" type="ORF">RMAR00112_LOCUS16104</name>
</gene>
<dbReference type="InterPro" id="IPR046938">
    <property type="entry name" value="DNA_clamp_sf"/>
</dbReference>
<dbReference type="InterPro" id="IPR003021">
    <property type="entry name" value="Rad1_Rec1_Rad17"/>
</dbReference>
<protein>
    <recommendedName>
        <fullName evidence="7">Cell cycle checkpoint protein RAD1</fullName>
    </recommendedName>
</protein>
<reference evidence="6" key="1">
    <citation type="submission" date="2021-01" db="EMBL/GenBank/DDBJ databases">
        <authorList>
            <person name="Corre E."/>
            <person name="Pelletier E."/>
            <person name="Niang G."/>
            <person name="Scheremetjew M."/>
            <person name="Finn R."/>
            <person name="Kale V."/>
            <person name="Holt S."/>
            <person name="Cochrane G."/>
            <person name="Meng A."/>
            <person name="Brown T."/>
            <person name="Cohen L."/>
        </authorList>
    </citation>
    <scope>NUCLEOTIDE SEQUENCE</scope>
    <source>
        <strain evidence="6">CCMP 769</strain>
    </source>
</reference>
<dbReference type="Pfam" id="PF02144">
    <property type="entry name" value="Rad1"/>
    <property type="match status" value="1"/>
</dbReference>
<dbReference type="GO" id="GO:0030896">
    <property type="term" value="C:checkpoint clamp complex"/>
    <property type="evidence" value="ECO:0007669"/>
    <property type="project" value="TreeGrafter"/>
</dbReference>
<organism evidence="6">
    <name type="scientific">Rhodosorus marinus</name>
    <dbReference type="NCBI Taxonomy" id="101924"/>
    <lineage>
        <taxon>Eukaryota</taxon>
        <taxon>Rhodophyta</taxon>
        <taxon>Stylonematophyceae</taxon>
        <taxon>Stylonematales</taxon>
        <taxon>Stylonemataceae</taxon>
        <taxon>Rhodosorus</taxon>
    </lineage>
</organism>
<accession>A0A7S3EE34</accession>
<keyword evidence="3" id="KW-0227">DNA damage</keyword>
<comment type="subcellular location">
    <subcellularLocation>
        <location evidence="1">Nucleus</location>
    </subcellularLocation>
</comment>
<dbReference type="EMBL" id="HBHW01020807">
    <property type="protein sequence ID" value="CAE0048115.1"/>
    <property type="molecule type" value="Transcribed_RNA"/>
</dbReference>
<dbReference type="InterPro" id="IPR003011">
    <property type="entry name" value="Cell_cycle_checkpoint_Rad1"/>
</dbReference>
<sequence length="302" mass="32615">MGVQREAEDAAASLILRCELTSVRILVEALSCVHSSAHRAEEVTVSASSSGEGGLRFTVEDFGCLQICALLGRESFPAFHCRDEQVALTVNLNQLFDCLNVSSGVWDKSVVPLQIEYEGGGSPLVLTMQDKDVTVRSEIVTIEATALTDFRFLSSTVLSSVILQSESLRDALTELDFGGASIAELRISPTDPKVSLHCSSNVGAACDIVFPDPESHAPLFVAFQSQKKQTSFYKLNFLRRSFKGLSLSKSTRLRMNSDGMLSLVMSIRFPGASTKYSCFLECLIVAEEIGESDLGSSSSSDG</sequence>
<evidence type="ECO:0000256" key="5">
    <source>
        <dbReference type="ARBA" id="ARBA00023242"/>
    </source>
</evidence>
<dbReference type="PRINTS" id="PR01246">
    <property type="entry name" value="RAD1REPAIR"/>
</dbReference>
<proteinExistence type="inferred from homology"/>
<evidence type="ECO:0000256" key="2">
    <source>
        <dbReference type="ARBA" id="ARBA00010991"/>
    </source>
</evidence>
<dbReference type="Gene3D" id="3.70.10.10">
    <property type="match status" value="1"/>
</dbReference>
<evidence type="ECO:0000313" key="6">
    <source>
        <dbReference type="EMBL" id="CAE0048115.1"/>
    </source>
</evidence>
<evidence type="ECO:0000256" key="3">
    <source>
        <dbReference type="ARBA" id="ARBA00022763"/>
    </source>
</evidence>
<evidence type="ECO:0008006" key="7">
    <source>
        <dbReference type="Google" id="ProtNLM"/>
    </source>
</evidence>
<dbReference type="SUPFAM" id="SSF55979">
    <property type="entry name" value="DNA clamp"/>
    <property type="match status" value="1"/>
</dbReference>